<dbReference type="Gene3D" id="1.10.10.10">
    <property type="entry name" value="Winged helix-like DNA-binding domain superfamily/Winged helix DNA-binding domain"/>
    <property type="match status" value="1"/>
</dbReference>
<evidence type="ECO:0000256" key="3">
    <source>
        <dbReference type="ARBA" id="ARBA00023163"/>
    </source>
</evidence>
<evidence type="ECO:0000256" key="1">
    <source>
        <dbReference type="ARBA" id="ARBA00023015"/>
    </source>
</evidence>
<dbReference type="InterPro" id="IPR036388">
    <property type="entry name" value="WH-like_DNA-bd_sf"/>
</dbReference>
<dbReference type="PANTHER" id="PTHR33164">
    <property type="entry name" value="TRANSCRIPTIONAL REGULATOR, MARR FAMILY"/>
    <property type="match status" value="1"/>
</dbReference>
<dbReference type="PANTHER" id="PTHR33164:SF43">
    <property type="entry name" value="HTH-TYPE TRANSCRIPTIONAL REPRESSOR YETL"/>
    <property type="match status" value="1"/>
</dbReference>
<organism evidence="5 6">
    <name type="scientific">Moorena producens 3L</name>
    <dbReference type="NCBI Taxonomy" id="489825"/>
    <lineage>
        <taxon>Bacteria</taxon>
        <taxon>Bacillati</taxon>
        <taxon>Cyanobacteriota</taxon>
        <taxon>Cyanophyceae</taxon>
        <taxon>Coleofasciculales</taxon>
        <taxon>Coleofasciculaceae</taxon>
        <taxon>Moorena</taxon>
    </lineage>
</organism>
<keyword evidence="3" id="KW-0804">Transcription</keyword>
<feature type="domain" description="HTH marR-type" evidence="4">
    <location>
        <begin position="16"/>
        <end position="144"/>
    </location>
</feature>
<dbReference type="Pfam" id="PF22381">
    <property type="entry name" value="Staph_reg_Sar_Rot"/>
    <property type="match status" value="1"/>
</dbReference>
<evidence type="ECO:0000256" key="2">
    <source>
        <dbReference type="ARBA" id="ARBA00023125"/>
    </source>
</evidence>
<dbReference type="GO" id="GO:0003700">
    <property type="term" value="F:DNA-binding transcription factor activity"/>
    <property type="evidence" value="ECO:0007669"/>
    <property type="project" value="InterPro"/>
</dbReference>
<dbReference type="EMBL" id="GL890891">
    <property type="protein sequence ID" value="EGJ32850.1"/>
    <property type="molecule type" value="Genomic_DNA"/>
</dbReference>
<dbReference type="Proteomes" id="UP000003959">
    <property type="component" value="Unassembled WGS sequence"/>
</dbReference>
<dbReference type="SUPFAM" id="SSF46785">
    <property type="entry name" value="Winged helix' DNA-binding domain"/>
    <property type="match status" value="1"/>
</dbReference>
<dbReference type="SMART" id="SM00347">
    <property type="entry name" value="HTH_MARR"/>
    <property type="match status" value="1"/>
</dbReference>
<sequence>MANKALITESPDLTTEQKVMALLSCLAQEQKARMDRLLREERLSVLQLQILHVLSKAPEGRLTVNQLRSFLVDDSPNVSRTLNKLVEMRLVTKERSAEDQRTVFVTITKDGEAAHVSADERLLEMSTGLSERELEQLYRLLKKL</sequence>
<dbReference type="InterPro" id="IPR055166">
    <property type="entry name" value="Transc_reg_Sar_Rot_HTH"/>
</dbReference>
<keyword evidence="2" id="KW-0238">DNA-binding</keyword>
<dbReference type="InterPro" id="IPR036390">
    <property type="entry name" value="WH_DNA-bd_sf"/>
</dbReference>
<protein>
    <submittedName>
        <fullName evidence="5">MarR family</fullName>
    </submittedName>
</protein>
<dbReference type="InterPro" id="IPR000835">
    <property type="entry name" value="HTH_MarR-typ"/>
</dbReference>
<keyword evidence="6" id="KW-1185">Reference proteome</keyword>
<dbReference type="eggNOG" id="COG1846">
    <property type="taxonomic scope" value="Bacteria"/>
</dbReference>
<evidence type="ECO:0000313" key="6">
    <source>
        <dbReference type="Proteomes" id="UP000003959"/>
    </source>
</evidence>
<dbReference type="RefSeq" id="WP_008183672.1">
    <property type="nucleotide sequence ID" value="NZ_GL890891.1"/>
</dbReference>
<proteinExistence type="predicted"/>
<dbReference type="AlphaFoldDB" id="F4XRD1"/>
<dbReference type="GO" id="GO:0003677">
    <property type="term" value="F:DNA binding"/>
    <property type="evidence" value="ECO:0007669"/>
    <property type="project" value="UniProtKB-KW"/>
</dbReference>
<keyword evidence="1" id="KW-0805">Transcription regulation</keyword>
<gene>
    <name evidence="5" type="ORF">LYNGBM3L_75350</name>
</gene>
<evidence type="ECO:0000259" key="4">
    <source>
        <dbReference type="PROSITE" id="PS50995"/>
    </source>
</evidence>
<dbReference type="PROSITE" id="PS50995">
    <property type="entry name" value="HTH_MARR_2"/>
    <property type="match status" value="1"/>
</dbReference>
<dbReference type="HOGENOM" id="CLU_083287_27_2_3"/>
<accession>F4XRD1</accession>
<dbReference type="InterPro" id="IPR039422">
    <property type="entry name" value="MarR/SlyA-like"/>
</dbReference>
<name>F4XRD1_9CYAN</name>
<dbReference type="GO" id="GO:0006950">
    <property type="term" value="P:response to stress"/>
    <property type="evidence" value="ECO:0007669"/>
    <property type="project" value="TreeGrafter"/>
</dbReference>
<reference evidence="6" key="1">
    <citation type="journal article" date="2011" name="Proc. Natl. Acad. Sci. U.S.A.">
        <title>Genomic insights into the physiology and ecology of the marine filamentous cyanobacterium Lyngbya majuscula.</title>
        <authorList>
            <person name="Jones A.C."/>
            <person name="Monroe E.A."/>
            <person name="Podell S."/>
            <person name="Hess W.R."/>
            <person name="Klages S."/>
            <person name="Esquenazi E."/>
            <person name="Niessen S."/>
            <person name="Hoover H."/>
            <person name="Rothmann M."/>
            <person name="Lasken R.S."/>
            <person name="Yates J.R.III."/>
            <person name="Reinhardt R."/>
            <person name="Kube M."/>
            <person name="Burkart M.D."/>
            <person name="Allen E.E."/>
            <person name="Dorrestein P.C."/>
            <person name="Gerwick W.H."/>
            <person name="Gerwick L."/>
        </authorList>
    </citation>
    <scope>NUCLEOTIDE SEQUENCE [LARGE SCALE GENOMIC DNA]</scope>
    <source>
        <strain evidence="6">3L</strain>
    </source>
</reference>
<evidence type="ECO:0000313" key="5">
    <source>
        <dbReference type="EMBL" id="EGJ32850.1"/>
    </source>
</evidence>